<proteinExistence type="inferred from homology"/>
<keyword evidence="7" id="KW-1185">Reference proteome</keyword>
<dbReference type="Pfam" id="PF00267">
    <property type="entry name" value="Porin_1"/>
    <property type="match status" value="1"/>
</dbReference>
<comment type="similarity">
    <text evidence="2">Belongs to the Gram-negative porin family.</text>
</comment>
<dbReference type="AlphaFoldDB" id="E8Q738"/>
<dbReference type="RefSeq" id="WP_013516787.1">
    <property type="nucleotide sequence ID" value="NC_014909.2"/>
</dbReference>
<dbReference type="InterPro" id="IPR033900">
    <property type="entry name" value="Gram_neg_porin_domain"/>
</dbReference>
<evidence type="ECO:0000256" key="3">
    <source>
        <dbReference type="ARBA" id="ARBA00022729"/>
    </source>
</evidence>
<evidence type="ECO:0000256" key="4">
    <source>
        <dbReference type="ARBA" id="ARBA00023136"/>
    </source>
</evidence>
<dbReference type="SUPFAM" id="SSF56935">
    <property type="entry name" value="Porins"/>
    <property type="match status" value="1"/>
</dbReference>
<dbReference type="Proteomes" id="UP000007464">
    <property type="component" value="Chromosome"/>
</dbReference>
<dbReference type="GO" id="GO:0015288">
    <property type="term" value="F:porin activity"/>
    <property type="evidence" value="ECO:0007669"/>
    <property type="project" value="InterPro"/>
</dbReference>
<keyword evidence="3 5" id="KW-0732">Signal</keyword>
<dbReference type="EMBL" id="CP002189">
    <property type="protein sequence ID" value="ADV33862.1"/>
    <property type="molecule type" value="Genomic_DNA"/>
</dbReference>
<name>E8Q738_BLOVB</name>
<dbReference type="PANTHER" id="PTHR34501">
    <property type="entry name" value="PROTEIN YDDL-RELATED"/>
    <property type="match status" value="1"/>
</dbReference>
<dbReference type="InterPro" id="IPR001702">
    <property type="entry name" value="Porin_Gram-ve"/>
</dbReference>
<dbReference type="HOGENOM" id="CLU_058202_0_0_6"/>
<dbReference type="PANTHER" id="PTHR34501:SF2">
    <property type="entry name" value="OUTER MEMBRANE PORIN F-RELATED"/>
    <property type="match status" value="1"/>
</dbReference>
<evidence type="ECO:0000313" key="6">
    <source>
        <dbReference type="EMBL" id="ADV33862.1"/>
    </source>
</evidence>
<reference evidence="6 7" key="1">
    <citation type="journal article" date="2010" name="BMC Genomics">
        <title>Unprecedented loss of ammonia assimilation capability in a urease-encoding bacterial mutualist.</title>
        <authorList>
            <person name="Williams L.E."/>
            <person name="Wernegreen J.J."/>
        </authorList>
    </citation>
    <scope>NUCLEOTIDE SEQUENCE [LARGE SCALE GENOMIC DNA]</scope>
    <source>
        <strain evidence="6 7">BVAF</strain>
    </source>
</reference>
<dbReference type="CDD" id="cd00342">
    <property type="entry name" value="gram_neg_porins"/>
    <property type="match status" value="1"/>
</dbReference>
<dbReference type="InterPro" id="IPR001897">
    <property type="entry name" value="Porin_gammaproteobac"/>
</dbReference>
<evidence type="ECO:0000256" key="2">
    <source>
        <dbReference type="ARBA" id="ARBA00007539"/>
    </source>
</evidence>
<sequence>MKLWCFANLIATMVIATSAFGASEIYNKNGNILNVYGNISGGQYFSKSSNNSSSNYSFVRYGLFGETYLNGDKISGFGRWEHEFPLKNVEEGMYLADNGHALLGYLGVKLGNFGSFDYGRNYGILHDVKSWTDFSSEFGGDTSLSDNFLSGRASNVITYRNSNFFGLLNGLNFAVQYQGENNTNKATGRTVKTSNGEGYGISASYHLNNGMAASVVYANSNRTFDQRSLDSDCSNEDPAEAYYVGVKYDAYGAYIAAVYGETYNMTPFGNFDEVLNPESMYGFANKTRNVSVIAQYRFNCGLTPSISYLHSKASDLDNGYGNYLKKYVTLGSSYLFNKKISATMDYRLNLLVKNDFTTAAKICTDDMFAVGLSYLF</sequence>
<dbReference type="STRING" id="859654.BVAF_476"/>
<evidence type="ECO:0000313" key="7">
    <source>
        <dbReference type="Proteomes" id="UP000007464"/>
    </source>
</evidence>
<dbReference type="InterPro" id="IPR023614">
    <property type="entry name" value="Porin_dom_sf"/>
</dbReference>
<feature type="signal peptide" evidence="5">
    <location>
        <begin position="1"/>
        <end position="21"/>
    </location>
</feature>
<protein>
    <submittedName>
        <fullName evidence="6">Outer membrane protein</fullName>
    </submittedName>
</protein>
<accession>E8Q738</accession>
<dbReference type="OrthoDB" id="7055111at2"/>
<dbReference type="GO" id="GO:0034220">
    <property type="term" value="P:monoatomic ion transmembrane transport"/>
    <property type="evidence" value="ECO:0007669"/>
    <property type="project" value="InterPro"/>
</dbReference>
<evidence type="ECO:0000256" key="5">
    <source>
        <dbReference type="SAM" id="SignalP"/>
    </source>
</evidence>
<comment type="subcellular location">
    <subcellularLocation>
        <location evidence="1">Cell outer membrane</location>
        <topology evidence="1">Multi-pass membrane protein</topology>
    </subcellularLocation>
</comment>
<dbReference type="Gene3D" id="2.40.160.10">
    <property type="entry name" value="Porin"/>
    <property type="match status" value="1"/>
</dbReference>
<gene>
    <name evidence="6" type="primary">omp</name>
    <name evidence="6" type="ordered locus">BVAF_476</name>
</gene>
<dbReference type="PRINTS" id="PR00182">
    <property type="entry name" value="ECOLNEIPORIN"/>
</dbReference>
<organism evidence="6 7">
    <name type="scientific">Blochmanniella vafra (strain BVAF)</name>
    <dbReference type="NCBI Taxonomy" id="859654"/>
    <lineage>
        <taxon>Bacteria</taxon>
        <taxon>Pseudomonadati</taxon>
        <taxon>Pseudomonadota</taxon>
        <taxon>Gammaproteobacteria</taxon>
        <taxon>Enterobacterales</taxon>
        <taxon>Enterobacteriaceae</taxon>
        <taxon>ant endosymbionts</taxon>
        <taxon>Candidatus Blochmanniella</taxon>
    </lineage>
</organism>
<feature type="chain" id="PRO_5003228751" evidence="5">
    <location>
        <begin position="22"/>
        <end position="376"/>
    </location>
</feature>
<dbReference type="InterPro" id="IPR050298">
    <property type="entry name" value="Gram-neg_bact_OMP"/>
</dbReference>
<keyword evidence="4" id="KW-0472">Membrane</keyword>
<dbReference type="PRINTS" id="PR00183">
    <property type="entry name" value="ECOLIPORIN"/>
</dbReference>
<evidence type="ECO:0000256" key="1">
    <source>
        <dbReference type="ARBA" id="ARBA00004571"/>
    </source>
</evidence>
<dbReference type="KEGG" id="bva:BVAF_476"/>
<dbReference type="GO" id="GO:0009279">
    <property type="term" value="C:cell outer membrane"/>
    <property type="evidence" value="ECO:0007669"/>
    <property type="project" value="UniProtKB-SubCell"/>
</dbReference>